<dbReference type="InterPro" id="IPR032675">
    <property type="entry name" value="LRR_dom_sf"/>
</dbReference>
<dbReference type="InterPro" id="IPR001611">
    <property type="entry name" value="Leu-rich_rpt"/>
</dbReference>
<dbReference type="VEuPathDB" id="CryptoDB:Vbra_516"/>
<keyword evidence="3" id="KW-1133">Transmembrane helix</keyword>
<protein>
    <recommendedName>
        <fullName evidence="4">EGF-like domain-containing protein</fullName>
    </recommendedName>
</protein>
<dbReference type="PROSITE" id="PS51450">
    <property type="entry name" value="LRR"/>
    <property type="match status" value="1"/>
</dbReference>
<dbReference type="PANTHER" id="PTHR45617">
    <property type="entry name" value="LEUCINE RICH REPEAT FAMILY PROTEIN"/>
    <property type="match status" value="1"/>
</dbReference>
<dbReference type="SMART" id="SM00369">
    <property type="entry name" value="LRR_TYP"/>
    <property type="match status" value="3"/>
</dbReference>
<name>A0A0G4FQI9_VITBC</name>
<reference evidence="5 6" key="1">
    <citation type="submission" date="2014-11" db="EMBL/GenBank/DDBJ databases">
        <authorList>
            <person name="Zhu J."/>
            <person name="Qi W."/>
            <person name="Song R."/>
        </authorList>
    </citation>
    <scope>NUCLEOTIDE SEQUENCE [LARGE SCALE GENOMIC DNA]</scope>
</reference>
<dbReference type="EMBL" id="CDMY01000481">
    <property type="protein sequence ID" value="CEM16699.1"/>
    <property type="molecule type" value="Genomic_DNA"/>
</dbReference>
<evidence type="ECO:0000313" key="5">
    <source>
        <dbReference type="EMBL" id="CEM16699.1"/>
    </source>
</evidence>
<keyword evidence="6" id="KW-1185">Reference proteome</keyword>
<dbReference type="OrthoDB" id="1728874at2759"/>
<sequence length="584" mass="64194">MLDRPSGGPAYPNVRYLDLDSNRLNTSINLTLFPNLRQADFSNNRIPGFIGNGSMPKSLWYLSLADNLLTALPEGFRSMPNLLSLNLANNRISQWPTWGSTPPGLCMGDFLSLDIVKDHDPPPDWGSLTYFDVSNNPINTDVTAFLMPLKWQRSLTVLGASNCSLYGPMNCEAFTTFEVAKVAGLMDQGIPVTASIWSFPNLFFLYLRDNRITAIDTGGVQLELYHIDFSNNSLVSVASGDWSFFDVLHARFTENPDLRHDSVHPIPIEKCQDLRQNFNEMSIPRPLVPDPQGYSVRTLDNGEERFECTEFCSTFNKIEVDYTINSDALCRCLPGYEGTGANCTKCPRNTYSNRDYGTRTCKQYPDDAGSAEGSAACYCRLGYERGEEPCEPCTEGSVGVQKRGNNGSRATWICQDCLPGLNCSIPVNYNANVLPGFFQLTVQLQSENSSHNAAREVTTYGARLTLLPIVVPCPLRSACIGTNKTNGLNICSEGHEGFACNRCKAAFSRQTPLQPCTPCARLWQIVIVNVLLVVAILMAIFLLTALAERAAASSRAEVPSQLIKIGLSHITAVCGLPFSCSTSP</sequence>
<dbReference type="Gene3D" id="3.80.10.10">
    <property type="entry name" value="Ribonuclease Inhibitor"/>
    <property type="match status" value="1"/>
</dbReference>
<dbReference type="STRING" id="1169540.A0A0G4FQI9"/>
<dbReference type="PANTHER" id="PTHR45617:SF170">
    <property type="entry name" value="MIP14966P"/>
    <property type="match status" value="1"/>
</dbReference>
<dbReference type="InterPro" id="IPR000742">
    <property type="entry name" value="EGF"/>
</dbReference>
<dbReference type="PROSITE" id="PS01186">
    <property type="entry name" value="EGF_2"/>
    <property type="match status" value="1"/>
</dbReference>
<dbReference type="SUPFAM" id="SSF52058">
    <property type="entry name" value="L domain-like"/>
    <property type="match status" value="1"/>
</dbReference>
<dbReference type="Proteomes" id="UP000041254">
    <property type="component" value="Unassembled WGS sequence"/>
</dbReference>
<keyword evidence="3" id="KW-0472">Membrane</keyword>
<evidence type="ECO:0000259" key="4">
    <source>
        <dbReference type="PROSITE" id="PS01186"/>
    </source>
</evidence>
<evidence type="ECO:0000256" key="2">
    <source>
        <dbReference type="ARBA" id="ARBA00022737"/>
    </source>
</evidence>
<accession>A0A0G4FQI9</accession>
<dbReference type="PhylomeDB" id="A0A0G4FQI9"/>
<keyword evidence="1" id="KW-0433">Leucine-rich repeat</keyword>
<evidence type="ECO:0000256" key="1">
    <source>
        <dbReference type="ARBA" id="ARBA00022614"/>
    </source>
</evidence>
<dbReference type="Gene3D" id="2.10.50.10">
    <property type="entry name" value="Tumor Necrosis Factor Receptor, subunit A, domain 2"/>
    <property type="match status" value="1"/>
</dbReference>
<feature type="domain" description="EGF-like" evidence="4">
    <location>
        <begin position="330"/>
        <end position="343"/>
    </location>
</feature>
<keyword evidence="2" id="KW-0677">Repeat</keyword>
<dbReference type="AlphaFoldDB" id="A0A0G4FQI9"/>
<keyword evidence="3" id="KW-0812">Transmembrane</keyword>
<dbReference type="InterPro" id="IPR003591">
    <property type="entry name" value="Leu-rich_rpt_typical-subtyp"/>
</dbReference>
<evidence type="ECO:0000256" key="3">
    <source>
        <dbReference type="SAM" id="Phobius"/>
    </source>
</evidence>
<proteinExistence type="predicted"/>
<feature type="transmembrane region" description="Helical" evidence="3">
    <location>
        <begin position="522"/>
        <end position="546"/>
    </location>
</feature>
<evidence type="ECO:0000313" key="6">
    <source>
        <dbReference type="Proteomes" id="UP000041254"/>
    </source>
</evidence>
<organism evidence="5 6">
    <name type="scientific">Vitrella brassicaformis (strain CCMP3155)</name>
    <dbReference type="NCBI Taxonomy" id="1169540"/>
    <lineage>
        <taxon>Eukaryota</taxon>
        <taxon>Sar</taxon>
        <taxon>Alveolata</taxon>
        <taxon>Colpodellida</taxon>
        <taxon>Vitrellaceae</taxon>
        <taxon>Vitrella</taxon>
    </lineage>
</organism>
<dbReference type="InParanoid" id="A0A0G4FQI9"/>
<gene>
    <name evidence="5" type="ORF">Vbra_516</name>
</gene>